<dbReference type="PROSITE" id="PS51827">
    <property type="entry name" value="XTBD"/>
    <property type="match status" value="1"/>
</dbReference>
<feature type="domain" description="G-patch" evidence="1">
    <location>
        <begin position="362"/>
        <end position="409"/>
    </location>
</feature>
<dbReference type="PANTHER" id="PTHR48430">
    <property type="entry name" value="PARTNER OF XRN-2 PROTEIN 1"/>
    <property type="match status" value="1"/>
</dbReference>
<sequence length="446" mass="51030">MPCPAPCCAYIILSGLSLKTSEGYSIPEELICAAVIKGISGFSVKLKGQFHLSTATLDFLGSTTICGEWTENDIISDTLDEDNEEEIEGQQIQSTITNKEATLALETLRKYIEGNEGMEDLFKPLGILENRIENNVGKKQVLSIMSFDTSWDVAVCKNVFETLDQWQFREAFLMVNKHKYPRDQLLVFSDIFMNIEFKNCRYSKLTRDLIESLSKSFVAHLRTILNLPKISATNAAESEDNGNAHKETPWDQNYILPSFMLLVNNHIRQNQYEILKQSCSFSGIPRPEIKNEHISEDHFRARLYIQDKLIAVGDADEKEFASSYAWNNVKEYNQPPTTLLDVMDDSRIDTSNYLMHHSKISENKVGNMILKKMGWKEGDGLGKYNQGVTISPIETIHFKKRFGLDMANYDTNTNINRTHLIDFNIQVEKYVMMFLYGPKKKNFICN</sequence>
<evidence type="ECO:0000259" key="1">
    <source>
        <dbReference type="PROSITE" id="PS50174"/>
    </source>
</evidence>
<dbReference type="EnsemblMetazoa" id="XM_029485436.1">
    <property type="protein sequence ID" value="XP_029341296.1"/>
    <property type="gene ID" value="LOC115033230"/>
</dbReference>
<dbReference type="OrthoDB" id="2359216at2759"/>
<dbReference type="Pfam" id="PF11952">
    <property type="entry name" value="XTBD"/>
    <property type="match status" value="1"/>
</dbReference>
<dbReference type="GO" id="GO:0003676">
    <property type="term" value="F:nucleic acid binding"/>
    <property type="evidence" value="ECO:0007669"/>
    <property type="project" value="InterPro"/>
</dbReference>
<organism evidence="3 4">
    <name type="scientific">Acyrthosiphon pisum</name>
    <name type="common">Pea aphid</name>
    <dbReference type="NCBI Taxonomy" id="7029"/>
    <lineage>
        <taxon>Eukaryota</taxon>
        <taxon>Metazoa</taxon>
        <taxon>Ecdysozoa</taxon>
        <taxon>Arthropoda</taxon>
        <taxon>Hexapoda</taxon>
        <taxon>Insecta</taxon>
        <taxon>Pterygota</taxon>
        <taxon>Neoptera</taxon>
        <taxon>Paraneoptera</taxon>
        <taxon>Hemiptera</taxon>
        <taxon>Sternorrhyncha</taxon>
        <taxon>Aphidomorpha</taxon>
        <taxon>Aphidoidea</taxon>
        <taxon>Aphididae</taxon>
        <taxon>Macrosiphini</taxon>
        <taxon>Acyrthosiphon</taxon>
    </lineage>
</organism>
<dbReference type="InterPro" id="IPR021859">
    <property type="entry name" value="XTBD"/>
</dbReference>
<feature type="domain" description="XRN2-binding (XTBD)" evidence="2">
    <location>
        <begin position="153"/>
        <end position="238"/>
    </location>
</feature>
<evidence type="ECO:0000259" key="2">
    <source>
        <dbReference type="PROSITE" id="PS51827"/>
    </source>
</evidence>
<dbReference type="PROSITE" id="PS50174">
    <property type="entry name" value="G_PATCH"/>
    <property type="match status" value="1"/>
</dbReference>
<dbReference type="AlphaFoldDB" id="A0A8R2NJI8"/>
<name>A0A8R2NJI8_ACYPI</name>
<dbReference type="Proteomes" id="UP000007819">
    <property type="component" value="Chromosome X"/>
</dbReference>
<evidence type="ECO:0000313" key="3">
    <source>
        <dbReference type="EnsemblMetazoa" id="XP_029341296.1"/>
    </source>
</evidence>
<dbReference type="SMART" id="SM00443">
    <property type="entry name" value="G_patch"/>
    <property type="match status" value="1"/>
</dbReference>
<dbReference type="PANTHER" id="PTHR48430:SF1">
    <property type="entry name" value="PARTNER OF XRN-2 PROTEIN 1"/>
    <property type="match status" value="1"/>
</dbReference>
<reference evidence="4" key="1">
    <citation type="submission" date="2010-06" db="EMBL/GenBank/DDBJ databases">
        <authorList>
            <person name="Jiang H."/>
            <person name="Abraham K."/>
            <person name="Ali S."/>
            <person name="Alsbrooks S.L."/>
            <person name="Anim B.N."/>
            <person name="Anosike U.S."/>
            <person name="Attaway T."/>
            <person name="Bandaranaike D.P."/>
            <person name="Battles P.K."/>
            <person name="Bell S.N."/>
            <person name="Bell A.V."/>
            <person name="Beltran B."/>
            <person name="Bickham C."/>
            <person name="Bustamante Y."/>
            <person name="Caleb T."/>
            <person name="Canada A."/>
            <person name="Cardenas V."/>
            <person name="Carter K."/>
            <person name="Chacko J."/>
            <person name="Chandrabose M.N."/>
            <person name="Chavez D."/>
            <person name="Chavez A."/>
            <person name="Chen L."/>
            <person name="Chu H.-S."/>
            <person name="Claassen K.J."/>
            <person name="Cockrell R."/>
            <person name="Collins M."/>
            <person name="Cooper J.A."/>
            <person name="Cree A."/>
            <person name="Curry S.M."/>
            <person name="Da Y."/>
            <person name="Dao M.D."/>
            <person name="Das B."/>
            <person name="Davila M.-L."/>
            <person name="Davy-Carroll L."/>
            <person name="Denson S."/>
            <person name="Dinh H."/>
            <person name="Ebong V.E."/>
            <person name="Edwards J.R."/>
            <person name="Egan A."/>
            <person name="El-Daye J."/>
            <person name="Escobedo L."/>
            <person name="Fernandez S."/>
            <person name="Fernando P.R."/>
            <person name="Flagg N."/>
            <person name="Forbes L.D."/>
            <person name="Fowler R.G."/>
            <person name="Fu Q."/>
            <person name="Gabisi R.A."/>
            <person name="Ganer J."/>
            <person name="Garbino Pronczuk A."/>
            <person name="Garcia R.M."/>
            <person name="Garner T."/>
            <person name="Garrett T.E."/>
            <person name="Gonzalez D.A."/>
            <person name="Hamid H."/>
            <person name="Hawkins E.S."/>
            <person name="Hirani K."/>
            <person name="Hogues M.E."/>
            <person name="Hollins B."/>
            <person name="Hsiao C.-H."/>
            <person name="Jabil R."/>
            <person name="James M.L."/>
            <person name="Jhangiani S.N."/>
            <person name="Johnson B."/>
            <person name="Johnson Q."/>
            <person name="Joshi V."/>
            <person name="Kalu J.B."/>
            <person name="Kam C."/>
            <person name="Kashfia A."/>
            <person name="Keebler J."/>
            <person name="Kisamo H."/>
            <person name="Kovar C.L."/>
            <person name="Lago L.A."/>
            <person name="Lai C.-Y."/>
            <person name="Laidlaw J."/>
            <person name="Lara F."/>
            <person name="Le T.-K."/>
            <person name="Lee S.L."/>
            <person name="Legall F.H."/>
            <person name="Lemon S.J."/>
            <person name="Lewis L.R."/>
            <person name="Li B."/>
            <person name="Liu Y."/>
            <person name="Liu Y.-S."/>
            <person name="Lopez J."/>
            <person name="Lozado R.J."/>
            <person name="Lu J."/>
            <person name="Madu R.C."/>
            <person name="Maheshwari M."/>
            <person name="Maheshwari R."/>
            <person name="Malloy K."/>
            <person name="Martinez E."/>
            <person name="Mathew T."/>
            <person name="Mercado I.C."/>
            <person name="Mercado C."/>
            <person name="Meyer B."/>
            <person name="Montgomery K."/>
            <person name="Morgan M.B."/>
            <person name="Munidasa M."/>
            <person name="Nazareth L.V."/>
            <person name="Nelson J."/>
            <person name="Ng B.M."/>
            <person name="Nguyen N.B."/>
            <person name="Nguyen P.Q."/>
            <person name="Nguyen T."/>
            <person name="Obregon M."/>
            <person name="Okwuonu G.O."/>
            <person name="Onwere C.G."/>
            <person name="Orozco G."/>
            <person name="Parra A."/>
            <person name="Patel S."/>
            <person name="Patil S."/>
            <person name="Perez A."/>
            <person name="Perez Y."/>
            <person name="Pham C."/>
            <person name="Primus E.L."/>
            <person name="Pu L.-L."/>
            <person name="Puazo M."/>
            <person name="Qin X."/>
            <person name="Quiroz J.B."/>
            <person name="Reese J."/>
            <person name="Richards S."/>
            <person name="Rives C.M."/>
            <person name="Robberts R."/>
            <person name="Ruiz S.J."/>
            <person name="Ruiz M.J."/>
            <person name="Santibanez J."/>
            <person name="Schneider B.W."/>
            <person name="Sisson I."/>
            <person name="Smith M."/>
            <person name="Sodergren E."/>
            <person name="Song X.-Z."/>
            <person name="Song B.B."/>
            <person name="Summersgill H."/>
            <person name="Thelus R."/>
            <person name="Thornton R.D."/>
            <person name="Trejos Z.Y."/>
            <person name="Usmani K."/>
            <person name="Vattathil S."/>
            <person name="Villasana D."/>
            <person name="Walker D.L."/>
            <person name="Wang S."/>
            <person name="Wang K."/>
            <person name="White C.S."/>
            <person name="Williams A.C."/>
            <person name="Williamson J."/>
            <person name="Wilson K."/>
            <person name="Woghiren I.O."/>
            <person name="Woodworth J.R."/>
            <person name="Worley K.C."/>
            <person name="Wright R.A."/>
            <person name="Wu W."/>
            <person name="Young L."/>
            <person name="Zhang L."/>
            <person name="Zhang J."/>
            <person name="Zhu Y."/>
            <person name="Muzny D.M."/>
            <person name="Weinstock G."/>
            <person name="Gibbs R.A."/>
        </authorList>
    </citation>
    <scope>NUCLEOTIDE SEQUENCE [LARGE SCALE GENOMIC DNA]</scope>
    <source>
        <strain evidence="4">LSR1</strain>
    </source>
</reference>
<evidence type="ECO:0008006" key="5">
    <source>
        <dbReference type="Google" id="ProtNLM"/>
    </source>
</evidence>
<proteinExistence type="predicted"/>
<dbReference type="GeneID" id="115033230"/>
<dbReference type="KEGG" id="api:115033230"/>
<evidence type="ECO:0000313" key="4">
    <source>
        <dbReference type="Proteomes" id="UP000007819"/>
    </source>
</evidence>
<dbReference type="Pfam" id="PF01585">
    <property type="entry name" value="G-patch"/>
    <property type="match status" value="1"/>
</dbReference>
<protein>
    <recommendedName>
        <fullName evidence="5">G-patch domain-containing protein</fullName>
    </recommendedName>
</protein>
<accession>A0A8R2NJI8</accession>
<dbReference type="RefSeq" id="XP_029341296.1">
    <property type="nucleotide sequence ID" value="XM_029485436.1"/>
</dbReference>
<keyword evidence="4" id="KW-1185">Reference proteome</keyword>
<dbReference type="InterPro" id="IPR000467">
    <property type="entry name" value="G_patch_dom"/>
</dbReference>
<reference evidence="3" key="2">
    <citation type="submission" date="2022-06" db="UniProtKB">
        <authorList>
            <consortium name="EnsemblMetazoa"/>
        </authorList>
    </citation>
    <scope>IDENTIFICATION</scope>
</reference>